<protein>
    <submittedName>
        <fullName evidence="1">Uncharacterized protein</fullName>
    </submittedName>
</protein>
<evidence type="ECO:0000313" key="2">
    <source>
        <dbReference type="Proteomes" id="UP000684084"/>
    </source>
</evidence>
<proteinExistence type="predicted"/>
<sequence>MKSPLLEPRSYELSSEQIIFNGRFSAQSASGLNSLEMISPGVELGICDSNVLRLGENDLEFIIIYVLTESNFRDCRSCCQRLSSERDLSFNLAADLFSKICPFSP</sequence>
<gene>
    <name evidence="1" type="ORF">CHRIB12_LOCUS13174</name>
</gene>
<name>A0A915ZD86_9GLOM</name>
<dbReference type="OrthoDB" id="10325143at2759"/>
<dbReference type="AlphaFoldDB" id="A0A915ZD86"/>
<organism evidence="1 2">
    <name type="scientific">Rhizophagus irregularis</name>
    <dbReference type="NCBI Taxonomy" id="588596"/>
    <lineage>
        <taxon>Eukaryota</taxon>
        <taxon>Fungi</taxon>
        <taxon>Fungi incertae sedis</taxon>
        <taxon>Mucoromycota</taxon>
        <taxon>Glomeromycotina</taxon>
        <taxon>Glomeromycetes</taxon>
        <taxon>Glomerales</taxon>
        <taxon>Glomeraceae</taxon>
        <taxon>Rhizophagus</taxon>
    </lineage>
</organism>
<reference evidence="1" key="1">
    <citation type="submission" date="2020-05" db="EMBL/GenBank/DDBJ databases">
        <authorList>
            <person name="Rincon C."/>
            <person name="Sanders R I."/>
            <person name="Robbins C."/>
            <person name="Chaturvedi A."/>
        </authorList>
    </citation>
    <scope>NUCLEOTIDE SEQUENCE</scope>
    <source>
        <strain evidence="1">CHB12</strain>
    </source>
</reference>
<accession>A0A915ZD86</accession>
<dbReference type="EMBL" id="CAGKOT010000029">
    <property type="protein sequence ID" value="CAB5371593.1"/>
    <property type="molecule type" value="Genomic_DNA"/>
</dbReference>
<comment type="caution">
    <text evidence="1">The sequence shown here is derived from an EMBL/GenBank/DDBJ whole genome shotgun (WGS) entry which is preliminary data.</text>
</comment>
<dbReference type="Proteomes" id="UP000684084">
    <property type="component" value="Unassembled WGS sequence"/>
</dbReference>
<evidence type="ECO:0000313" key="1">
    <source>
        <dbReference type="EMBL" id="CAB5371593.1"/>
    </source>
</evidence>